<name>A0A0D8IZM1_9FIRM</name>
<comment type="caution">
    <text evidence="12">The sequence shown here is derived from an EMBL/GenBank/DDBJ whole genome shotgun (WGS) entry which is preliminary data.</text>
</comment>
<dbReference type="NCBIfam" id="NF003805">
    <property type="entry name" value="PRK05395.1-2"/>
    <property type="match status" value="1"/>
</dbReference>
<dbReference type="InterPro" id="IPR001874">
    <property type="entry name" value="DHquinase_II"/>
</dbReference>
<evidence type="ECO:0000256" key="10">
    <source>
        <dbReference type="PIRSR" id="PIRSR001399-2"/>
    </source>
</evidence>
<dbReference type="AlphaFoldDB" id="A0A0D8IZM1"/>
<feature type="binding site" evidence="8 10">
    <location>
        <position position="73"/>
    </location>
    <ligand>
        <name>substrate</name>
    </ligand>
</feature>
<dbReference type="RefSeq" id="WP_050005192.1">
    <property type="nucleotide sequence ID" value="NZ_CAOJUJ010000003.1"/>
</dbReference>
<evidence type="ECO:0000313" key="15">
    <source>
        <dbReference type="Proteomes" id="UP000431913"/>
    </source>
</evidence>
<evidence type="ECO:0000256" key="1">
    <source>
        <dbReference type="ARBA" id="ARBA00001864"/>
    </source>
</evidence>
<comment type="similarity">
    <text evidence="3 8">Belongs to the type-II 3-dehydroquinase family.</text>
</comment>
<dbReference type="Proteomes" id="UP000032483">
    <property type="component" value="Unassembled WGS sequence"/>
</dbReference>
<dbReference type="GO" id="GO:0009073">
    <property type="term" value="P:aromatic amino acid family biosynthetic process"/>
    <property type="evidence" value="ECO:0007669"/>
    <property type="project" value="UniProtKB-KW"/>
</dbReference>
<evidence type="ECO:0000256" key="8">
    <source>
        <dbReference type="HAMAP-Rule" id="MF_00169"/>
    </source>
</evidence>
<evidence type="ECO:0000256" key="5">
    <source>
        <dbReference type="ARBA" id="ARBA00012060"/>
    </source>
</evidence>
<evidence type="ECO:0000313" key="13">
    <source>
        <dbReference type="EMBL" id="MST91624.1"/>
    </source>
</evidence>
<dbReference type="GeneID" id="42856599"/>
<dbReference type="EC" id="4.2.1.10" evidence="5 8"/>
<dbReference type="EMBL" id="JXXK01000009">
    <property type="protein sequence ID" value="KJF40160.1"/>
    <property type="molecule type" value="Genomic_DNA"/>
</dbReference>
<organism evidence="12 14">
    <name type="scientific">Ruthenibacterium lactatiformans</name>
    <dbReference type="NCBI Taxonomy" id="1550024"/>
    <lineage>
        <taxon>Bacteria</taxon>
        <taxon>Bacillati</taxon>
        <taxon>Bacillota</taxon>
        <taxon>Clostridia</taxon>
        <taxon>Eubacteriales</taxon>
        <taxon>Oscillospiraceae</taxon>
        <taxon>Ruthenibacterium</taxon>
    </lineage>
</organism>
<dbReference type="UniPathway" id="UPA00053">
    <property type="reaction ID" value="UER00086"/>
</dbReference>
<reference evidence="13 15" key="2">
    <citation type="submission" date="2019-08" db="EMBL/GenBank/DDBJ databases">
        <title>In-depth cultivation of the pig gut microbiome towards novel bacterial diversity and tailored functional studies.</title>
        <authorList>
            <person name="Wylensek D."/>
            <person name="Hitch T.C.A."/>
            <person name="Clavel T."/>
        </authorList>
    </citation>
    <scope>NUCLEOTIDE SEQUENCE [LARGE SCALE GENOMIC DNA]</scope>
    <source>
        <strain evidence="13 15">WCA3-601-WT-6J</strain>
    </source>
</reference>
<comment type="pathway">
    <text evidence="2 8">Metabolic intermediate biosynthesis; chorismate biosynthesis; chorismate from D-erythrose 4-phosphate and phosphoenolpyruvate: step 3/7.</text>
</comment>
<dbReference type="Pfam" id="PF01220">
    <property type="entry name" value="DHquinase_II"/>
    <property type="match status" value="1"/>
</dbReference>
<evidence type="ECO:0000313" key="14">
    <source>
        <dbReference type="Proteomes" id="UP000032483"/>
    </source>
</evidence>
<dbReference type="GO" id="GO:0003855">
    <property type="term" value="F:3-dehydroquinate dehydratase activity"/>
    <property type="evidence" value="ECO:0007669"/>
    <property type="project" value="UniProtKB-UniRule"/>
</dbReference>
<feature type="active site" description="Proton acceptor" evidence="8 9">
    <location>
        <position position="22"/>
    </location>
</feature>
<feature type="active site" description="Proton donor" evidence="8 9">
    <location>
        <position position="99"/>
    </location>
</feature>
<dbReference type="GO" id="GO:0008652">
    <property type="term" value="P:amino acid biosynthetic process"/>
    <property type="evidence" value="ECO:0007669"/>
    <property type="project" value="UniProtKB-KW"/>
</dbReference>
<feature type="binding site" evidence="8 10">
    <location>
        <position position="86"/>
    </location>
    <ligand>
        <name>substrate</name>
    </ligand>
</feature>
<dbReference type="PROSITE" id="PS01029">
    <property type="entry name" value="DEHYDROQUINASE_II"/>
    <property type="match status" value="1"/>
</dbReference>
<dbReference type="EMBL" id="VUNJ01000005">
    <property type="protein sequence ID" value="MST91624.1"/>
    <property type="molecule type" value="Genomic_DNA"/>
</dbReference>
<comment type="subunit">
    <text evidence="4 8">Homododecamer.</text>
</comment>
<gene>
    <name evidence="8 13" type="primary">aroQ</name>
    <name evidence="13" type="ORF">FYJ76_06665</name>
    <name evidence="12" type="ORF">TQ39_08325</name>
</gene>
<dbReference type="NCBIfam" id="TIGR01088">
    <property type="entry name" value="aroQ"/>
    <property type="match status" value="1"/>
</dbReference>
<dbReference type="CDD" id="cd00466">
    <property type="entry name" value="DHQase_II"/>
    <property type="match status" value="1"/>
</dbReference>
<comment type="function">
    <text evidence="8">Catalyzes a trans-dehydration via an enolate intermediate.</text>
</comment>
<dbReference type="SUPFAM" id="SSF52304">
    <property type="entry name" value="Type II 3-dehydroquinate dehydratase"/>
    <property type="match status" value="1"/>
</dbReference>
<dbReference type="PATRIC" id="fig|1550024.3.peg.1890"/>
<keyword evidence="8" id="KW-0028">Amino-acid biosynthesis</keyword>
<dbReference type="InterPro" id="IPR036441">
    <property type="entry name" value="DHquinase_II_sf"/>
</dbReference>
<evidence type="ECO:0000256" key="7">
    <source>
        <dbReference type="ARBA" id="ARBA00023239"/>
    </source>
</evidence>
<proteinExistence type="inferred from homology"/>
<evidence type="ECO:0000256" key="4">
    <source>
        <dbReference type="ARBA" id="ARBA00011193"/>
    </source>
</evidence>
<evidence type="ECO:0000256" key="2">
    <source>
        <dbReference type="ARBA" id="ARBA00004902"/>
    </source>
</evidence>
<feature type="binding site" evidence="8 10">
    <location>
        <position position="110"/>
    </location>
    <ligand>
        <name>substrate</name>
    </ligand>
</feature>
<dbReference type="InterPro" id="IPR018509">
    <property type="entry name" value="DHquinase_II_CS"/>
</dbReference>
<feature type="binding site" evidence="8 10">
    <location>
        <begin position="100"/>
        <end position="101"/>
    </location>
    <ligand>
        <name>substrate</name>
    </ligand>
</feature>
<keyword evidence="14" id="KW-1185">Reference proteome</keyword>
<evidence type="ECO:0000256" key="11">
    <source>
        <dbReference type="PIRSR" id="PIRSR001399-3"/>
    </source>
</evidence>
<evidence type="ECO:0000256" key="6">
    <source>
        <dbReference type="ARBA" id="ARBA00023141"/>
    </source>
</evidence>
<feature type="binding site" evidence="8 10">
    <location>
        <position position="79"/>
    </location>
    <ligand>
        <name>substrate</name>
    </ligand>
</feature>
<keyword evidence="7 8" id="KW-0456">Lyase</keyword>
<comment type="catalytic activity">
    <reaction evidence="1 8">
        <text>3-dehydroquinate = 3-dehydroshikimate + H2O</text>
        <dbReference type="Rhea" id="RHEA:21096"/>
        <dbReference type="ChEBI" id="CHEBI:15377"/>
        <dbReference type="ChEBI" id="CHEBI:16630"/>
        <dbReference type="ChEBI" id="CHEBI:32364"/>
        <dbReference type="EC" id="4.2.1.10"/>
    </reaction>
</comment>
<dbReference type="Gene3D" id="3.40.50.9100">
    <property type="entry name" value="Dehydroquinase, class II"/>
    <property type="match status" value="1"/>
</dbReference>
<dbReference type="GO" id="GO:0009423">
    <property type="term" value="P:chorismate biosynthetic process"/>
    <property type="evidence" value="ECO:0007669"/>
    <property type="project" value="UniProtKB-UniRule"/>
</dbReference>
<dbReference type="PANTHER" id="PTHR21272:SF3">
    <property type="entry name" value="CATABOLIC 3-DEHYDROQUINASE"/>
    <property type="match status" value="1"/>
</dbReference>
<dbReference type="HAMAP" id="MF_00169">
    <property type="entry name" value="AroQ"/>
    <property type="match status" value="1"/>
</dbReference>
<evidence type="ECO:0000256" key="9">
    <source>
        <dbReference type="PIRSR" id="PIRSR001399-1"/>
    </source>
</evidence>
<dbReference type="GO" id="GO:0019631">
    <property type="term" value="P:quinate catabolic process"/>
    <property type="evidence" value="ECO:0007669"/>
    <property type="project" value="TreeGrafter"/>
</dbReference>
<dbReference type="PIRSF" id="PIRSF001399">
    <property type="entry name" value="DHquinase_II"/>
    <property type="match status" value="1"/>
</dbReference>
<sequence length="147" mass="16172">MKFLIINGPNLNMLGIREPDLYGTLTYDGLVEYVAAEARRLGVEAEFYQSNHEGDLVTAIQQAYGRMDGIVINAGAYTHTSIAILDALKAVSVPAAEVHISDVAKREDFRQVSYLGMACCCKFAGEGKQGYVHAMEKLIEIIRNKNT</sequence>
<keyword evidence="6 8" id="KW-0057">Aromatic amino acid biosynthesis</keyword>
<protein>
    <recommendedName>
        <fullName evidence="5 8">3-dehydroquinate dehydratase</fullName>
        <shortName evidence="8">3-dehydroquinase</shortName>
        <ecNumber evidence="5 8">4.2.1.10</ecNumber>
    </recommendedName>
    <alternativeName>
        <fullName evidence="8">Type II DHQase</fullName>
    </alternativeName>
</protein>
<dbReference type="PANTHER" id="PTHR21272">
    <property type="entry name" value="CATABOLIC 3-DEHYDROQUINASE"/>
    <property type="match status" value="1"/>
</dbReference>
<accession>A0A0D8IZM1</accession>
<dbReference type="NCBIfam" id="NF003806">
    <property type="entry name" value="PRK05395.1-3"/>
    <property type="match status" value="1"/>
</dbReference>
<dbReference type="NCBIfam" id="NF003807">
    <property type="entry name" value="PRK05395.1-4"/>
    <property type="match status" value="1"/>
</dbReference>
<dbReference type="Proteomes" id="UP000431913">
    <property type="component" value="Unassembled WGS sequence"/>
</dbReference>
<evidence type="ECO:0000313" key="12">
    <source>
        <dbReference type="EMBL" id="KJF40160.1"/>
    </source>
</evidence>
<reference evidence="12" key="1">
    <citation type="submission" date="2015-02" db="EMBL/GenBank/DDBJ databases">
        <title>A novel member of the family Ruminococcaceae isolated from human feces.</title>
        <authorList>
            <person name="Shkoporov A.N."/>
            <person name="Chaplin A.V."/>
            <person name="Motuzova O.V."/>
            <person name="Kafarskaia L.I."/>
            <person name="Khokhlova E.V."/>
            <person name="Efimov B.A."/>
        </authorList>
    </citation>
    <scope>NUCLEOTIDE SEQUENCE [LARGE SCALE GENOMIC DNA]</scope>
    <source>
        <strain evidence="12">585-1</strain>
    </source>
</reference>
<feature type="site" description="Transition state stabilizer" evidence="8 11">
    <location>
        <position position="17"/>
    </location>
</feature>
<evidence type="ECO:0000256" key="3">
    <source>
        <dbReference type="ARBA" id="ARBA00011037"/>
    </source>
</evidence>